<keyword evidence="3" id="KW-0813">Transport</keyword>
<evidence type="ECO:0000256" key="6">
    <source>
        <dbReference type="SAM" id="MobiDB-lite"/>
    </source>
</evidence>
<evidence type="ECO:0000256" key="2">
    <source>
        <dbReference type="ARBA" id="ARBA00009480"/>
    </source>
</evidence>
<dbReference type="FunFam" id="1.20.5.110:FF:000031">
    <property type="entry name" value="SNAP25 homologous protein SNAP33"/>
    <property type="match status" value="1"/>
</dbReference>
<proteinExistence type="inferred from homology"/>
<keyword evidence="4" id="KW-0653">Protein transport</keyword>
<feature type="region of interest" description="Disordered" evidence="6">
    <location>
        <begin position="1"/>
        <end position="37"/>
    </location>
</feature>
<dbReference type="GO" id="GO:0031201">
    <property type="term" value="C:SNARE complex"/>
    <property type="evidence" value="ECO:0007669"/>
    <property type="project" value="InterPro"/>
</dbReference>
<dbReference type="FunFam" id="1.20.5.110:FF:000040">
    <property type="entry name" value="SNAP25 homologous protein SNAP33"/>
    <property type="match status" value="1"/>
</dbReference>
<dbReference type="PANTHER" id="PTHR19305:SF9">
    <property type="entry name" value="SYNAPTOSOMAL-ASSOCIATED PROTEIN 29"/>
    <property type="match status" value="1"/>
</dbReference>
<dbReference type="PROSITE" id="PS50192">
    <property type="entry name" value="T_SNARE"/>
    <property type="match status" value="1"/>
</dbReference>
<dbReference type="GO" id="GO:0015031">
    <property type="term" value="P:protein transport"/>
    <property type="evidence" value="ECO:0007669"/>
    <property type="project" value="UniProtKB-KW"/>
</dbReference>
<evidence type="ECO:0000256" key="3">
    <source>
        <dbReference type="ARBA" id="ARBA00022448"/>
    </source>
</evidence>
<dbReference type="PANTHER" id="PTHR19305">
    <property type="entry name" value="SYNAPTOSOMAL ASSOCIATED PROTEIN"/>
    <property type="match status" value="1"/>
</dbReference>
<keyword evidence="5" id="KW-0472">Membrane</keyword>
<comment type="subcellular location">
    <subcellularLocation>
        <location evidence="1">Membrane</location>
    </subcellularLocation>
</comment>
<keyword evidence="9" id="KW-1185">Reference proteome</keyword>
<feature type="domain" description="T-SNARE coiled-coil homology" evidence="7">
    <location>
        <begin position="229"/>
        <end position="291"/>
    </location>
</feature>
<dbReference type="CDD" id="cd15861">
    <property type="entry name" value="SNARE_SNAP25N_23N_29N_SEC9N"/>
    <property type="match status" value="1"/>
</dbReference>
<evidence type="ECO:0000313" key="8">
    <source>
        <dbReference type="EMBL" id="KAK9926080.1"/>
    </source>
</evidence>
<feature type="region of interest" description="Disordered" evidence="6">
    <location>
        <begin position="198"/>
        <end position="222"/>
    </location>
</feature>
<evidence type="ECO:0000313" key="9">
    <source>
        <dbReference type="Proteomes" id="UP001457282"/>
    </source>
</evidence>
<dbReference type="SUPFAM" id="SSF58038">
    <property type="entry name" value="SNARE fusion complex"/>
    <property type="match status" value="2"/>
</dbReference>
<dbReference type="Gene3D" id="1.20.5.110">
    <property type="match status" value="2"/>
</dbReference>
<organism evidence="8 9">
    <name type="scientific">Rubus argutus</name>
    <name type="common">Southern blackberry</name>
    <dbReference type="NCBI Taxonomy" id="59490"/>
    <lineage>
        <taxon>Eukaryota</taxon>
        <taxon>Viridiplantae</taxon>
        <taxon>Streptophyta</taxon>
        <taxon>Embryophyta</taxon>
        <taxon>Tracheophyta</taxon>
        <taxon>Spermatophyta</taxon>
        <taxon>Magnoliopsida</taxon>
        <taxon>eudicotyledons</taxon>
        <taxon>Gunneridae</taxon>
        <taxon>Pentapetalae</taxon>
        <taxon>rosids</taxon>
        <taxon>fabids</taxon>
        <taxon>Rosales</taxon>
        <taxon>Rosaceae</taxon>
        <taxon>Rosoideae</taxon>
        <taxon>Rosoideae incertae sedis</taxon>
        <taxon>Rubus</taxon>
    </lineage>
</organism>
<evidence type="ECO:0000256" key="5">
    <source>
        <dbReference type="ARBA" id="ARBA00023136"/>
    </source>
</evidence>
<dbReference type="InterPro" id="IPR000727">
    <property type="entry name" value="T_SNARE_dom"/>
</dbReference>
<reference evidence="8 9" key="1">
    <citation type="journal article" date="2023" name="G3 (Bethesda)">
        <title>A chromosome-length genome assembly and annotation of blackberry (Rubus argutus, cv. 'Hillquist').</title>
        <authorList>
            <person name="Bruna T."/>
            <person name="Aryal R."/>
            <person name="Dudchenko O."/>
            <person name="Sargent D.J."/>
            <person name="Mead D."/>
            <person name="Buti M."/>
            <person name="Cavallini A."/>
            <person name="Hytonen T."/>
            <person name="Andres J."/>
            <person name="Pham M."/>
            <person name="Weisz D."/>
            <person name="Mascagni F."/>
            <person name="Usai G."/>
            <person name="Natali L."/>
            <person name="Bassil N."/>
            <person name="Fernandez G.E."/>
            <person name="Lomsadze A."/>
            <person name="Armour M."/>
            <person name="Olukolu B."/>
            <person name="Poorten T."/>
            <person name="Britton C."/>
            <person name="Davik J."/>
            <person name="Ashrafi H."/>
            <person name="Aiden E.L."/>
            <person name="Borodovsky M."/>
            <person name="Worthington M."/>
        </authorList>
    </citation>
    <scope>NUCLEOTIDE SEQUENCE [LARGE SCALE GENOMIC DNA]</scope>
    <source>
        <strain evidence="8">PI 553951</strain>
    </source>
</reference>
<dbReference type="SMART" id="SM00397">
    <property type="entry name" value="t_SNARE"/>
    <property type="match status" value="2"/>
</dbReference>
<evidence type="ECO:0000256" key="4">
    <source>
        <dbReference type="ARBA" id="ARBA00022927"/>
    </source>
</evidence>
<dbReference type="GO" id="GO:0016192">
    <property type="term" value="P:vesicle-mediated transport"/>
    <property type="evidence" value="ECO:0007669"/>
    <property type="project" value="UniProtKB-ARBA"/>
</dbReference>
<protein>
    <recommendedName>
        <fullName evidence="7">t-SNARE coiled-coil homology domain-containing protein</fullName>
    </recommendedName>
</protein>
<dbReference type="Proteomes" id="UP001457282">
    <property type="component" value="Unassembled WGS sequence"/>
</dbReference>
<evidence type="ECO:0000259" key="7">
    <source>
        <dbReference type="PROSITE" id="PS50192"/>
    </source>
</evidence>
<sequence length="294" mass="32498">MFGLKKSPLKAAKRSSVDPLYPSSAGSNPFDDKPALVGQNDKLALVGQNTSTNPFDDDQGKENTSLYSYKTTYTERNKYKNDFRDSGGVENQSVQELESYAVYKAEETTKSVNSCLRIAEDIREDATKTLVMLHHQGDQITRTHMVAADIDHDLSRGEKLLGSLGGIFSKTWKPKKTRPISGPVITEDAAIKRASHLEREKLGLTPPPKGLSHSRTPDPEPTNALQKVEVEKAKQDDGLSNLSNLLGELKDMAIDMGSEIERHNKAIDHLYGDVDELNGRVRGANQRGRRLLGK</sequence>
<comment type="similarity">
    <text evidence="2">Belongs to the SNAP-25 family.</text>
</comment>
<dbReference type="GO" id="GO:0005484">
    <property type="term" value="F:SNAP receptor activity"/>
    <property type="evidence" value="ECO:0007669"/>
    <property type="project" value="InterPro"/>
</dbReference>
<gene>
    <name evidence="8" type="ORF">M0R45_023332</name>
</gene>
<dbReference type="AlphaFoldDB" id="A0AAW1WPR7"/>
<dbReference type="InterPro" id="IPR044766">
    <property type="entry name" value="NPSN/SNAP25-like_N_SNARE"/>
</dbReference>
<accession>A0AAW1WPR7</accession>
<dbReference type="EMBL" id="JBEDUW010000005">
    <property type="protein sequence ID" value="KAK9926080.1"/>
    <property type="molecule type" value="Genomic_DNA"/>
</dbReference>
<dbReference type="GO" id="GO:0005886">
    <property type="term" value="C:plasma membrane"/>
    <property type="evidence" value="ECO:0007669"/>
    <property type="project" value="TreeGrafter"/>
</dbReference>
<dbReference type="CDD" id="cd15841">
    <property type="entry name" value="SNARE_Qc"/>
    <property type="match status" value="1"/>
</dbReference>
<name>A0AAW1WPR7_RUBAR</name>
<evidence type="ECO:0000256" key="1">
    <source>
        <dbReference type="ARBA" id="ARBA00004370"/>
    </source>
</evidence>
<comment type="caution">
    <text evidence="8">The sequence shown here is derived from an EMBL/GenBank/DDBJ whole genome shotgun (WGS) entry which is preliminary data.</text>
</comment>